<feature type="domain" description="Histidine kinase" evidence="16">
    <location>
        <begin position="910"/>
        <end position="1128"/>
    </location>
</feature>
<evidence type="ECO:0000256" key="5">
    <source>
        <dbReference type="ARBA" id="ARBA00022553"/>
    </source>
</evidence>
<dbReference type="Gene3D" id="1.10.287.130">
    <property type="match status" value="1"/>
</dbReference>
<evidence type="ECO:0000256" key="1">
    <source>
        <dbReference type="ARBA" id="ARBA00000085"/>
    </source>
</evidence>
<organism evidence="18 19">
    <name type="scientific">Candidatus Methanoperedens nitratireducens</name>
    <dbReference type="NCBI Taxonomy" id="1392998"/>
    <lineage>
        <taxon>Archaea</taxon>
        <taxon>Methanobacteriati</taxon>
        <taxon>Methanobacteriota</taxon>
        <taxon>Stenosarchaea group</taxon>
        <taxon>Methanomicrobia</taxon>
        <taxon>Methanosarcinales</taxon>
        <taxon>ANME-2 cluster</taxon>
        <taxon>Candidatus Methanoperedentaceae</taxon>
        <taxon>Candidatus Methanoperedens</taxon>
    </lineage>
</organism>
<gene>
    <name evidence="18" type="ORF">MNV_420014</name>
</gene>
<dbReference type="SUPFAM" id="SSF158472">
    <property type="entry name" value="HAMP domain-like"/>
    <property type="match status" value="1"/>
</dbReference>
<dbReference type="AlphaFoldDB" id="A0A284VQR5"/>
<dbReference type="Gene3D" id="6.10.340.10">
    <property type="match status" value="1"/>
</dbReference>
<keyword evidence="5" id="KW-0597">Phosphoprotein</keyword>
<dbReference type="Pfam" id="PF02743">
    <property type="entry name" value="dCache_1"/>
    <property type="match status" value="1"/>
</dbReference>
<dbReference type="Pfam" id="PF13185">
    <property type="entry name" value="GAF_2"/>
    <property type="match status" value="3"/>
</dbReference>
<dbReference type="SUPFAM" id="SSF55874">
    <property type="entry name" value="ATPase domain of HSP90 chaperone/DNA topoisomerase II/histidine kinase"/>
    <property type="match status" value="1"/>
</dbReference>
<keyword evidence="8" id="KW-0547">Nucleotide-binding</keyword>
<dbReference type="PANTHER" id="PTHR42878:SF7">
    <property type="entry name" value="SENSOR HISTIDINE KINASE GLRK"/>
    <property type="match status" value="1"/>
</dbReference>
<dbReference type="PRINTS" id="PR00344">
    <property type="entry name" value="BCTRLSENSOR"/>
</dbReference>
<dbReference type="InterPro" id="IPR003660">
    <property type="entry name" value="HAMP_dom"/>
</dbReference>
<sequence>MKSLRISQKLVISLIIISLLPYAVISYIDYSAEKAALEKKIFDDLSALAEAKNTHISTVVNFRIEQVREIASSNFMQEIESRNTSNLALNLERVKSEIPVFFEISALDSNGKVVASTESGLINTNQSEEEFFKKAKKNLYLGNISYYNNITGYTIASPVLNRSTGKFIGVLAVRVYPMLIYDVTGDYKGLGETGETLLVQRKGDEVVFLNPLRHNKSAPLHLVFSFNSTLAQPAIHAIKGENGTTQALDYRGEEVFAAYTYIPVIDWGLVVKIDSSEALIPVARSKERSIALGIFYFAVISLLAYLLGKRLAEPLIRLSNASRKVAKGYLTVQIEPESKDEIGELAQSFNAMVKQLKEVYEGLDQKIKERTRDLNRRNLELSALIKTNQSISSGFDLNKVLDIAVREAVKIVNVSHCSIVLVEEGKEYGTVASEYSPRDHLKSSLGEILHFKDFPMLDEAYQKKQYVLVRDAVNAELSPNEKEMSEKLDIRSILIVPLVLGEKTLGMMLLSSLGEEKEFTEQEIGICQTIANQVAIAIENAHLYSELKEHDKTMEILFEIDRVVSQSLNLDELLNEALTKSIQVTSSDAGWIYLLENDGKTLSMKTYVGISSELAQAASKLTIEQGVSGLAVKAGKPVTMEIENFPYTEFLPLMLKDNISSLAGVPLISKGKVVGALVLSTRKHRLFSKKDLDVLASIGNQIGVAVENARLYSELMNRSQTMEILFEIDRVVSQSLDLNEIFKEALTKTLQVTSTDAGAIYSLEDEEKILKLKIVRGLSDTFARAVSEIKIGEGIAGRAVQIKKPFVTDIDHYPTRSLLPSLEKEGLVTLVGVPLMAKGNVVGVMNLANRRRREFTKEDIDVLASIGSQIGVAIENARLYHESRVSYEKLETAYEELKSLDRMKSEFLSNVSHELKTPLVSIRGYSELMYDDKLGALTPTQRKSLEAIIRNTDRLTRLIESLLFLSVQQIGKPALEMKKQSVGDIITASMADMKIQAERKNITLAKELPAHLEVMGDRDRLTEVFMNLLDNAIKFTHPGGRVTVKAWEEDNTVHVTVADTGIGIPENVVPYLFQRFYQVDASLTRRYGGTGLGLYISKSIVDAHGGGIWIESKVGVGTTVHVRLPGKA</sequence>
<evidence type="ECO:0000256" key="10">
    <source>
        <dbReference type="ARBA" id="ARBA00022840"/>
    </source>
</evidence>
<accession>A0A284VQR5</accession>
<dbReference type="Gene3D" id="3.30.565.10">
    <property type="entry name" value="Histidine kinase-like ATPase, C-terminal domain"/>
    <property type="match status" value="1"/>
</dbReference>
<dbReference type="InterPro" id="IPR004358">
    <property type="entry name" value="Sig_transdc_His_kin-like_C"/>
</dbReference>
<dbReference type="PANTHER" id="PTHR42878">
    <property type="entry name" value="TWO-COMPONENT HISTIDINE KINASE"/>
    <property type="match status" value="1"/>
</dbReference>
<dbReference type="RefSeq" id="WP_096206293.1">
    <property type="nucleotide sequence ID" value="NZ_FZMP01000188.1"/>
</dbReference>
<evidence type="ECO:0000313" key="19">
    <source>
        <dbReference type="Proteomes" id="UP000218615"/>
    </source>
</evidence>
<evidence type="ECO:0000256" key="15">
    <source>
        <dbReference type="SAM" id="Phobius"/>
    </source>
</evidence>
<dbReference type="InterPro" id="IPR005467">
    <property type="entry name" value="His_kinase_dom"/>
</dbReference>
<evidence type="ECO:0000256" key="8">
    <source>
        <dbReference type="ARBA" id="ARBA00022741"/>
    </source>
</evidence>
<dbReference type="PROSITE" id="PS50109">
    <property type="entry name" value="HIS_KIN"/>
    <property type="match status" value="1"/>
</dbReference>
<dbReference type="InterPro" id="IPR003018">
    <property type="entry name" value="GAF"/>
</dbReference>
<dbReference type="Proteomes" id="UP000218615">
    <property type="component" value="Unassembled WGS sequence"/>
</dbReference>
<evidence type="ECO:0000313" key="18">
    <source>
        <dbReference type="EMBL" id="SNQ61630.1"/>
    </source>
</evidence>
<feature type="coiled-coil region" evidence="14">
    <location>
        <begin position="346"/>
        <end position="373"/>
    </location>
</feature>
<comment type="subcellular location">
    <subcellularLocation>
        <location evidence="2">Cell membrane</location>
        <topology evidence="2">Multi-pass membrane protein</topology>
    </subcellularLocation>
</comment>
<keyword evidence="19" id="KW-1185">Reference proteome</keyword>
<evidence type="ECO:0000256" key="9">
    <source>
        <dbReference type="ARBA" id="ARBA00022777"/>
    </source>
</evidence>
<keyword evidence="14" id="KW-0175">Coiled coil</keyword>
<evidence type="ECO:0000256" key="6">
    <source>
        <dbReference type="ARBA" id="ARBA00022679"/>
    </source>
</evidence>
<keyword evidence="6 18" id="KW-0808">Transferase</keyword>
<dbReference type="PROSITE" id="PS50885">
    <property type="entry name" value="HAMP"/>
    <property type="match status" value="1"/>
</dbReference>
<keyword evidence="9 18" id="KW-0418">Kinase</keyword>
<dbReference type="SMART" id="SM00304">
    <property type="entry name" value="HAMP"/>
    <property type="match status" value="1"/>
</dbReference>
<evidence type="ECO:0000256" key="14">
    <source>
        <dbReference type="SAM" id="Coils"/>
    </source>
</evidence>
<dbReference type="GO" id="GO:0000156">
    <property type="term" value="F:phosphorelay response regulator activity"/>
    <property type="evidence" value="ECO:0007669"/>
    <property type="project" value="TreeGrafter"/>
</dbReference>
<reference evidence="19" key="1">
    <citation type="submission" date="2017-06" db="EMBL/GenBank/DDBJ databases">
        <authorList>
            <person name="Cremers G."/>
        </authorList>
    </citation>
    <scope>NUCLEOTIDE SEQUENCE [LARGE SCALE GENOMIC DNA]</scope>
</reference>
<dbReference type="SMART" id="SM00065">
    <property type="entry name" value="GAF"/>
    <property type="match status" value="3"/>
</dbReference>
<keyword evidence="10" id="KW-0067">ATP-binding</keyword>
<dbReference type="CDD" id="cd00082">
    <property type="entry name" value="HisKA"/>
    <property type="match status" value="1"/>
</dbReference>
<protein>
    <recommendedName>
        <fullName evidence="3">histidine kinase</fullName>
        <ecNumber evidence="3">2.7.13.3</ecNumber>
    </recommendedName>
</protein>
<dbReference type="SMART" id="SM00388">
    <property type="entry name" value="HisKA"/>
    <property type="match status" value="1"/>
</dbReference>
<dbReference type="Pfam" id="PF00512">
    <property type="entry name" value="HisKA"/>
    <property type="match status" value="1"/>
</dbReference>
<dbReference type="Pfam" id="PF02518">
    <property type="entry name" value="HATPase_c"/>
    <property type="match status" value="1"/>
</dbReference>
<dbReference type="OrthoDB" id="342253at2157"/>
<feature type="transmembrane region" description="Helical" evidence="15">
    <location>
        <begin position="290"/>
        <end position="308"/>
    </location>
</feature>
<dbReference type="InterPro" id="IPR050351">
    <property type="entry name" value="BphY/WalK/GraS-like"/>
</dbReference>
<evidence type="ECO:0000256" key="4">
    <source>
        <dbReference type="ARBA" id="ARBA00022475"/>
    </source>
</evidence>
<evidence type="ECO:0000256" key="3">
    <source>
        <dbReference type="ARBA" id="ARBA00012438"/>
    </source>
</evidence>
<dbReference type="GO" id="GO:0007234">
    <property type="term" value="P:osmosensory signaling via phosphorelay pathway"/>
    <property type="evidence" value="ECO:0007669"/>
    <property type="project" value="TreeGrafter"/>
</dbReference>
<evidence type="ECO:0000259" key="17">
    <source>
        <dbReference type="PROSITE" id="PS50885"/>
    </source>
</evidence>
<dbReference type="Pfam" id="PF00672">
    <property type="entry name" value="HAMP"/>
    <property type="match status" value="1"/>
</dbReference>
<keyword evidence="12" id="KW-0902">Two-component regulatory system</keyword>
<dbReference type="GO" id="GO:0000155">
    <property type="term" value="F:phosphorelay sensor kinase activity"/>
    <property type="evidence" value="ECO:0007669"/>
    <property type="project" value="InterPro"/>
</dbReference>
<dbReference type="SUPFAM" id="SSF47384">
    <property type="entry name" value="Homodimeric domain of signal transducing histidine kinase"/>
    <property type="match status" value="1"/>
</dbReference>
<keyword evidence="4" id="KW-1003">Cell membrane</keyword>
<dbReference type="GO" id="GO:0005886">
    <property type="term" value="C:plasma membrane"/>
    <property type="evidence" value="ECO:0007669"/>
    <property type="project" value="UniProtKB-SubCell"/>
</dbReference>
<dbReference type="InterPro" id="IPR036890">
    <property type="entry name" value="HATPase_C_sf"/>
</dbReference>
<dbReference type="Gene3D" id="3.30.450.40">
    <property type="match status" value="3"/>
</dbReference>
<keyword evidence="11 15" id="KW-1133">Transmembrane helix</keyword>
<evidence type="ECO:0000256" key="13">
    <source>
        <dbReference type="ARBA" id="ARBA00023136"/>
    </source>
</evidence>
<dbReference type="CDD" id="cd06225">
    <property type="entry name" value="HAMP"/>
    <property type="match status" value="1"/>
</dbReference>
<dbReference type="InterPro" id="IPR033479">
    <property type="entry name" value="dCache_1"/>
</dbReference>
<dbReference type="EC" id="2.7.13.3" evidence="3"/>
<dbReference type="InterPro" id="IPR029016">
    <property type="entry name" value="GAF-like_dom_sf"/>
</dbReference>
<dbReference type="Gene3D" id="3.30.450.20">
    <property type="entry name" value="PAS domain"/>
    <property type="match status" value="1"/>
</dbReference>
<dbReference type="InterPro" id="IPR036097">
    <property type="entry name" value="HisK_dim/P_sf"/>
</dbReference>
<keyword evidence="7 15" id="KW-0812">Transmembrane</keyword>
<evidence type="ECO:0000256" key="7">
    <source>
        <dbReference type="ARBA" id="ARBA00022692"/>
    </source>
</evidence>
<evidence type="ECO:0000256" key="11">
    <source>
        <dbReference type="ARBA" id="ARBA00022989"/>
    </source>
</evidence>
<evidence type="ECO:0000259" key="16">
    <source>
        <dbReference type="PROSITE" id="PS50109"/>
    </source>
</evidence>
<evidence type="ECO:0000256" key="2">
    <source>
        <dbReference type="ARBA" id="ARBA00004651"/>
    </source>
</evidence>
<evidence type="ECO:0000256" key="12">
    <source>
        <dbReference type="ARBA" id="ARBA00023012"/>
    </source>
</evidence>
<dbReference type="InterPro" id="IPR003661">
    <property type="entry name" value="HisK_dim/P_dom"/>
</dbReference>
<dbReference type="GO" id="GO:0030295">
    <property type="term" value="F:protein kinase activator activity"/>
    <property type="evidence" value="ECO:0007669"/>
    <property type="project" value="TreeGrafter"/>
</dbReference>
<dbReference type="FunFam" id="3.30.565.10:FF:000006">
    <property type="entry name" value="Sensor histidine kinase WalK"/>
    <property type="match status" value="1"/>
</dbReference>
<name>A0A284VQR5_9EURY</name>
<dbReference type="InterPro" id="IPR003594">
    <property type="entry name" value="HATPase_dom"/>
</dbReference>
<dbReference type="EMBL" id="FZMP01000188">
    <property type="protein sequence ID" value="SNQ61630.1"/>
    <property type="molecule type" value="Genomic_DNA"/>
</dbReference>
<dbReference type="SMART" id="SM00387">
    <property type="entry name" value="HATPase_c"/>
    <property type="match status" value="1"/>
</dbReference>
<comment type="catalytic activity">
    <reaction evidence="1">
        <text>ATP + protein L-histidine = ADP + protein N-phospho-L-histidine.</text>
        <dbReference type="EC" id="2.7.13.3"/>
    </reaction>
</comment>
<feature type="domain" description="HAMP" evidence="17">
    <location>
        <begin position="309"/>
        <end position="361"/>
    </location>
</feature>
<dbReference type="FunFam" id="1.10.287.130:FF:000001">
    <property type="entry name" value="Two-component sensor histidine kinase"/>
    <property type="match status" value="1"/>
</dbReference>
<dbReference type="SUPFAM" id="SSF55781">
    <property type="entry name" value="GAF domain-like"/>
    <property type="match status" value="3"/>
</dbReference>
<dbReference type="CDD" id="cd16922">
    <property type="entry name" value="HATPase_EvgS-ArcB-TorS-like"/>
    <property type="match status" value="1"/>
</dbReference>
<keyword evidence="13 15" id="KW-0472">Membrane</keyword>
<proteinExistence type="predicted"/>